<feature type="region of interest" description="Disordered" evidence="1">
    <location>
        <begin position="1"/>
        <end position="244"/>
    </location>
</feature>
<feature type="compositionally biased region" description="Low complexity" evidence="1">
    <location>
        <begin position="72"/>
        <end position="90"/>
    </location>
</feature>
<feature type="region of interest" description="Disordered" evidence="1">
    <location>
        <begin position="578"/>
        <end position="619"/>
    </location>
</feature>
<feature type="compositionally biased region" description="Polar residues" evidence="1">
    <location>
        <begin position="428"/>
        <end position="438"/>
    </location>
</feature>
<feature type="region of interest" description="Disordered" evidence="1">
    <location>
        <begin position="747"/>
        <end position="779"/>
    </location>
</feature>
<protein>
    <submittedName>
        <fullName evidence="2">Uncharacterized protein</fullName>
    </submittedName>
</protein>
<feature type="compositionally biased region" description="Basic and acidic residues" evidence="1">
    <location>
        <begin position="163"/>
        <end position="192"/>
    </location>
</feature>
<feature type="compositionally biased region" description="Polar residues" evidence="1">
    <location>
        <begin position="366"/>
        <end position="384"/>
    </location>
</feature>
<evidence type="ECO:0000313" key="2">
    <source>
        <dbReference type="EMBL" id="KAF9585885.1"/>
    </source>
</evidence>
<evidence type="ECO:0000256" key="1">
    <source>
        <dbReference type="SAM" id="MobiDB-lite"/>
    </source>
</evidence>
<dbReference type="EMBL" id="JAABOA010000106">
    <property type="protein sequence ID" value="KAF9585885.1"/>
    <property type="molecule type" value="Genomic_DNA"/>
</dbReference>
<name>A0A9P6G1X6_9FUNG</name>
<feature type="compositionally biased region" description="Polar residues" evidence="1">
    <location>
        <begin position="402"/>
        <end position="418"/>
    </location>
</feature>
<reference evidence="2" key="1">
    <citation type="journal article" date="2020" name="Fungal Divers.">
        <title>Resolving the Mortierellaceae phylogeny through synthesis of multi-gene phylogenetics and phylogenomics.</title>
        <authorList>
            <person name="Vandepol N."/>
            <person name="Liber J."/>
            <person name="Desiro A."/>
            <person name="Na H."/>
            <person name="Kennedy M."/>
            <person name="Barry K."/>
            <person name="Grigoriev I.V."/>
            <person name="Miller A.N."/>
            <person name="O'Donnell K."/>
            <person name="Stajich J.E."/>
            <person name="Bonito G."/>
        </authorList>
    </citation>
    <scope>NUCLEOTIDE SEQUENCE</scope>
    <source>
        <strain evidence="2">KOD1015</strain>
    </source>
</reference>
<dbReference type="OrthoDB" id="2504266at2759"/>
<feature type="compositionally biased region" description="Basic and acidic residues" evidence="1">
    <location>
        <begin position="13"/>
        <end position="23"/>
    </location>
</feature>
<dbReference type="AlphaFoldDB" id="A0A9P6G1X6"/>
<keyword evidence="3" id="KW-1185">Reference proteome</keyword>
<proteinExistence type="predicted"/>
<feature type="compositionally biased region" description="Polar residues" evidence="1">
    <location>
        <begin position="91"/>
        <end position="125"/>
    </location>
</feature>
<evidence type="ECO:0000313" key="3">
    <source>
        <dbReference type="Proteomes" id="UP000780801"/>
    </source>
</evidence>
<dbReference type="Proteomes" id="UP000780801">
    <property type="component" value="Unassembled WGS sequence"/>
</dbReference>
<gene>
    <name evidence="2" type="ORF">BGW38_000238</name>
</gene>
<feature type="compositionally biased region" description="Low complexity" evidence="1">
    <location>
        <begin position="578"/>
        <end position="595"/>
    </location>
</feature>
<feature type="region of interest" description="Disordered" evidence="1">
    <location>
        <begin position="303"/>
        <end position="324"/>
    </location>
</feature>
<accession>A0A9P6G1X6</accession>
<feature type="compositionally biased region" description="Basic and acidic residues" evidence="1">
    <location>
        <begin position="768"/>
        <end position="779"/>
    </location>
</feature>
<sequence length="779" mass="83120">MKRADDSLSAFKRTLEAPREGRAPRGPPSTLEQGFGRETIEKLSSNRLIPKVTPKDITGLLSGMDRRRPDASRSSSTLSGSRLTSTSVSGPRSTQSKTLGQGTLSQLDSNGFHSGSLSSRLQNRSDAPEWMSYNPESESKPKQGSGESEPQKYVDDIQAWKARMKEQERREKEKEMSGQNQRDSRHDPKLPSRADSSTSWRSSPAPAAAPSEVTQDTKPQESAPAQPSADAPFGKGMRGTEPIQDIDAFFSSGALDLSKPFEGTSAFDKFLAQHVVAGSSGGDAPLAHNPVRKTDGSRFARFFTEDEPEPLMERGQSNRANADMPGKQLSLDQLFQAHAPAPKSNAAPPPMARMLSEADILETMMGSKTPSATQPAESQNQSEDSFAFSKIMAALAKPPVSMTESTAPNGQAEMQSRPLQHPGDERNQAPTTQGSSAPLQDPSIVSFATKPPSLTEPYKKMPNGTPSPVNTTRAASSSASSETSHSVGSGAPTATTSPSTPTTESAKPATRQIQVAFGGGIPTSVYRQLSGKTDGQKAGSPIIRPLVSANGAGANGGASPSLSSSSVNSPRQLNIQASINQQQQQQQQVPPQSSSKNFGPYNQGPVLHSPVMDPRMGGMYPNNGPSPIVPHGHGMDNEGAFFNNIPMQRPGQGVPPQFAQQLPPFSQQMHVSGPGDFMPPHPGQFVGMPPFGGHPMHPGMFPVEMLMHRGPGGPPPPPRPMPGMGPGPGPNHFVPNNYGHPMNGGMPHHGVPPMNPQFFPPQGSKPMMTREEFERRNRQ</sequence>
<comment type="caution">
    <text evidence="2">The sequence shown here is derived from an EMBL/GenBank/DDBJ whole genome shotgun (WGS) entry which is preliminary data.</text>
</comment>
<feature type="compositionally biased region" description="Low complexity" evidence="1">
    <location>
        <begin position="474"/>
        <end position="510"/>
    </location>
</feature>
<feature type="compositionally biased region" description="Polar residues" evidence="1">
    <location>
        <begin position="464"/>
        <end position="473"/>
    </location>
</feature>
<feature type="region of interest" description="Disordered" evidence="1">
    <location>
        <begin position="339"/>
        <end position="516"/>
    </location>
</feature>
<organism evidence="2 3">
    <name type="scientific">Lunasporangiospora selenospora</name>
    <dbReference type="NCBI Taxonomy" id="979761"/>
    <lineage>
        <taxon>Eukaryota</taxon>
        <taxon>Fungi</taxon>
        <taxon>Fungi incertae sedis</taxon>
        <taxon>Mucoromycota</taxon>
        <taxon>Mortierellomycotina</taxon>
        <taxon>Mortierellomycetes</taxon>
        <taxon>Mortierellales</taxon>
        <taxon>Mortierellaceae</taxon>
        <taxon>Lunasporangiospora</taxon>
    </lineage>
</organism>
<feature type="compositionally biased region" description="Low complexity" evidence="1">
    <location>
        <begin position="193"/>
        <end position="211"/>
    </location>
</feature>